<protein>
    <submittedName>
        <fullName evidence="7">ABC transporter ATP-binding protein</fullName>
    </submittedName>
</protein>
<dbReference type="PROSITE" id="PS00211">
    <property type="entry name" value="ABC_TRANSPORTER_1"/>
    <property type="match status" value="1"/>
</dbReference>
<gene>
    <name evidence="7" type="ORF">TPL01_32000</name>
</gene>
<dbReference type="PANTHER" id="PTHR42788:SF13">
    <property type="entry name" value="ALIPHATIC SULFONATES IMPORT ATP-BINDING PROTEIN SSUB"/>
    <property type="match status" value="1"/>
</dbReference>
<evidence type="ECO:0000256" key="3">
    <source>
        <dbReference type="ARBA" id="ARBA00022475"/>
    </source>
</evidence>
<dbReference type="PROSITE" id="PS50893">
    <property type="entry name" value="ABC_TRANSPORTER_2"/>
    <property type="match status" value="1"/>
</dbReference>
<dbReference type="AlphaFoldDB" id="A0A512LCE9"/>
<evidence type="ECO:0000259" key="6">
    <source>
        <dbReference type="PROSITE" id="PS50893"/>
    </source>
</evidence>
<dbReference type="GO" id="GO:0016887">
    <property type="term" value="F:ATP hydrolysis activity"/>
    <property type="evidence" value="ECO:0007669"/>
    <property type="project" value="InterPro"/>
</dbReference>
<name>A0A512LCE9_9PROT</name>
<comment type="similarity">
    <text evidence="1">Belongs to the ABC transporter superfamily.</text>
</comment>
<evidence type="ECO:0000256" key="4">
    <source>
        <dbReference type="ARBA" id="ARBA00022741"/>
    </source>
</evidence>
<keyword evidence="5 7" id="KW-0067">ATP-binding</keyword>
<dbReference type="GO" id="GO:0005524">
    <property type="term" value="F:ATP binding"/>
    <property type="evidence" value="ECO:0007669"/>
    <property type="project" value="UniProtKB-KW"/>
</dbReference>
<dbReference type="InterPro" id="IPR003593">
    <property type="entry name" value="AAA+_ATPase"/>
</dbReference>
<evidence type="ECO:0000256" key="2">
    <source>
        <dbReference type="ARBA" id="ARBA00022448"/>
    </source>
</evidence>
<evidence type="ECO:0000256" key="1">
    <source>
        <dbReference type="ARBA" id="ARBA00005417"/>
    </source>
</evidence>
<dbReference type="RefSeq" id="WP_223264647.1">
    <property type="nucleotide sequence ID" value="NZ_AP021884.1"/>
</dbReference>
<proteinExistence type="inferred from homology"/>
<keyword evidence="3" id="KW-1003">Cell membrane</keyword>
<dbReference type="SUPFAM" id="SSF52540">
    <property type="entry name" value="P-loop containing nucleoside triphosphate hydrolases"/>
    <property type="match status" value="1"/>
</dbReference>
<dbReference type="CDD" id="cd03293">
    <property type="entry name" value="ABC_NrtD_SsuB_transporters"/>
    <property type="match status" value="1"/>
</dbReference>
<feature type="domain" description="ABC transporter" evidence="6">
    <location>
        <begin position="29"/>
        <end position="268"/>
    </location>
</feature>
<dbReference type="InterPro" id="IPR017871">
    <property type="entry name" value="ABC_transporter-like_CS"/>
</dbReference>
<evidence type="ECO:0000256" key="5">
    <source>
        <dbReference type="ARBA" id="ARBA00022840"/>
    </source>
</evidence>
<organism evidence="7 8">
    <name type="scientific">Sulfuriferula plumbiphila</name>
    <dbReference type="NCBI Taxonomy" id="171865"/>
    <lineage>
        <taxon>Bacteria</taxon>
        <taxon>Pseudomonadati</taxon>
        <taxon>Pseudomonadota</taxon>
        <taxon>Betaproteobacteria</taxon>
        <taxon>Nitrosomonadales</taxon>
        <taxon>Sulfuricellaceae</taxon>
        <taxon>Sulfuriferula</taxon>
    </lineage>
</organism>
<comment type="caution">
    <text evidence="7">The sequence shown here is derived from an EMBL/GenBank/DDBJ whole genome shotgun (WGS) entry which is preliminary data.</text>
</comment>
<dbReference type="Gene3D" id="3.40.50.300">
    <property type="entry name" value="P-loop containing nucleotide triphosphate hydrolases"/>
    <property type="match status" value="1"/>
</dbReference>
<dbReference type="InterPro" id="IPR050166">
    <property type="entry name" value="ABC_transporter_ATP-bind"/>
</dbReference>
<accession>A0A512LCE9</accession>
<reference evidence="7 8" key="1">
    <citation type="submission" date="2019-07" db="EMBL/GenBank/DDBJ databases">
        <title>Whole genome shotgun sequence of Thiobacillus plumbophilus NBRC 107929.</title>
        <authorList>
            <person name="Hosoyama A."/>
            <person name="Uohara A."/>
            <person name="Ohji S."/>
            <person name="Ichikawa N."/>
        </authorList>
    </citation>
    <scope>NUCLEOTIDE SEQUENCE [LARGE SCALE GENOMIC DNA]</scope>
    <source>
        <strain evidence="7 8">NBRC 107929</strain>
    </source>
</reference>
<keyword evidence="2" id="KW-0813">Transport</keyword>
<dbReference type="InterPro" id="IPR003439">
    <property type="entry name" value="ABC_transporter-like_ATP-bd"/>
</dbReference>
<dbReference type="EMBL" id="BKAD01000045">
    <property type="protein sequence ID" value="GEP32062.1"/>
    <property type="molecule type" value="Genomic_DNA"/>
</dbReference>
<dbReference type="Pfam" id="PF00005">
    <property type="entry name" value="ABC_tran"/>
    <property type="match status" value="1"/>
</dbReference>
<evidence type="ECO:0000313" key="7">
    <source>
        <dbReference type="EMBL" id="GEP32062.1"/>
    </source>
</evidence>
<keyword evidence="3" id="KW-0472">Membrane</keyword>
<dbReference type="InterPro" id="IPR027417">
    <property type="entry name" value="P-loop_NTPase"/>
</dbReference>
<dbReference type="PANTHER" id="PTHR42788">
    <property type="entry name" value="TAURINE IMPORT ATP-BINDING PROTEIN-RELATED"/>
    <property type="match status" value="1"/>
</dbReference>
<dbReference type="Proteomes" id="UP000321337">
    <property type="component" value="Unassembled WGS sequence"/>
</dbReference>
<keyword evidence="8" id="KW-1185">Reference proteome</keyword>
<keyword evidence="4" id="KW-0547">Nucleotide-binding</keyword>
<dbReference type="SMART" id="SM00382">
    <property type="entry name" value="AAA"/>
    <property type="match status" value="1"/>
</dbReference>
<evidence type="ECO:0000313" key="8">
    <source>
        <dbReference type="Proteomes" id="UP000321337"/>
    </source>
</evidence>
<sequence>MTAQASHAIDAAMEKSLTAMAPRPDVGSLSIESVSKTYDPEGARVVALHDCSVDIAPGDFLAIVGPSGCGKSTLMNIIAGFDNVTEGRVLLDGQLLATPSSPPKPGPDRVVVFQNGALFPWKTVLENVMYGPLVQHKMALDAAEERAMDLLTKCGGLDKVAASYPPQLSSGMQRRVEIVRALINEPKILLLDEPFRAMDTVSKNTMHQHLLEMYRVCRKTILFITHDLEEAIYLADKVIVMTSRPGTIKSTIAVNLPRPRTPEMMLGAEYLALKAQAIASVHEEAKKAFERGEREHA</sequence>